<organism evidence="1 2">
    <name type="scientific">Volvox reticuliferus</name>
    <dbReference type="NCBI Taxonomy" id="1737510"/>
    <lineage>
        <taxon>Eukaryota</taxon>
        <taxon>Viridiplantae</taxon>
        <taxon>Chlorophyta</taxon>
        <taxon>core chlorophytes</taxon>
        <taxon>Chlorophyceae</taxon>
        <taxon>CS clade</taxon>
        <taxon>Chlamydomonadales</taxon>
        <taxon>Volvocaceae</taxon>
        <taxon>Volvox</taxon>
    </lineage>
</organism>
<comment type="caution">
    <text evidence="1">The sequence shown here is derived from an EMBL/GenBank/DDBJ whole genome shotgun (WGS) entry which is preliminary data.</text>
</comment>
<sequence>MYMIAQQVAVQTEDVQQPKSHTGRTGCIRYSALLVLYGAFNCQEAPTPRRPTQRLHPYPYGHNYLNHRRQAVRRTRRRRHDVVNRRVVLLLQRVKKSLLGSI</sequence>
<gene>
    <name evidence="1" type="ORF">Vretifemale_14776</name>
</gene>
<protein>
    <submittedName>
        <fullName evidence="1">Uncharacterized protein</fullName>
    </submittedName>
</protein>
<name>A0A8J4FUG3_9CHLO</name>
<dbReference type="AlphaFoldDB" id="A0A8J4FUG3"/>
<evidence type="ECO:0000313" key="1">
    <source>
        <dbReference type="EMBL" id="GIL86468.1"/>
    </source>
</evidence>
<dbReference type="EMBL" id="BNCP01000036">
    <property type="protein sequence ID" value="GIL86468.1"/>
    <property type="molecule type" value="Genomic_DNA"/>
</dbReference>
<evidence type="ECO:0000313" key="2">
    <source>
        <dbReference type="Proteomes" id="UP000747110"/>
    </source>
</evidence>
<keyword evidence="2" id="KW-1185">Reference proteome</keyword>
<proteinExistence type="predicted"/>
<dbReference type="Proteomes" id="UP000747110">
    <property type="component" value="Unassembled WGS sequence"/>
</dbReference>
<accession>A0A8J4FUG3</accession>
<reference evidence="1" key="1">
    <citation type="journal article" date="2021" name="Proc. Natl. Acad. Sci. U.S.A.">
        <title>Three genomes in the algal genus Volvox reveal the fate of a haploid sex-determining region after a transition to homothallism.</title>
        <authorList>
            <person name="Yamamoto K."/>
            <person name="Hamaji T."/>
            <person name="Kawai-Toyooka H."/>
            <person name="Matsuzaki R."/>
            <person name="Takahashi F."/>
            <person name="Nishimura Y."/>
            <person name="Kawachi M."/>
            <person name="Noguchi H."/>
            <person name="Minakuchi Y."/>
            <person name="Umen J.G."/>
            <person name="Toyoda A."/>
            <person name="Nozaki H."/>
        </authorList>
    </citation>
    <scope>NUCLEOTIDE SEQUENCE</scope>
    <source>
        <strain evidence="1">NIES-3786</strain>
    </source>
</reference>